<protein>
    <submittedName>
        <fullName evidence="3">Unannotated protein</fullName>
    </submittedName>
</protein>
<organism evidence="3">
    <name type="scientific">freshwater metagenome</name>
    <dbReference type="NCBI Taxonomy" id="449393"/>
    <lineage>
        <taxon>unclassified sequences</taxon>
        <taxon>metagenomes</taxon>
        <taxon>ecological metagenomes</taxon>
    </lineage>
</organism>
<evidence type="ECO:0000256" key="1">
    <source>
        <dbReference type="ARBA" id="ARBA00008710"/>
    </source>
</evidence>
<dbReference type="InterPro" id="IPR004378">
    <property type="entry name" value="F420H2_quin_Rdtase"/>
</dbReference>
<sequence length="156" mass="17475">MSFIRATVDGEGYCRNMPSNLTLKAMNTIHRMILGVSGGRKGWEAGNMPVLELTTIGRKSGKPRSCMLTSPIQEGETIVIVASRGGDDFHPAWYLNLVDNPQVQVKYKGGPIKMMTARTATADERSRMWPIVEQRYKGYAGYQKRTDREIPLIILN</sequence>
<dbReference type="Gene3D" id="2.30.110.10">
    <property type="entry name" value="Electron Transport, Fmn-binding Protein, Chain A"/>
    <property type="match status" value="1"/>
</dbReference>
<proteinExistence type="inferred from homology"/>
<gene>
    <name evidence="3" type="ORF">UFOPK2166_00102</name>
</gene>
<comment type="similarity">
    <text evidence="1">Belongs to the F420H(2)-dependent quinone reductase family.</text>
</comment>
<evidence type="ECO:0000313" key="3">
    <source>
        <dbReference type="EMBL" id="CAB4639803.1"/>
    </source>
</evidence>
<accession>A0A6J6JUZ9</accession>
<reference evidence="3" key="1">
    <citation type="submission" date="2020-05" db="EMBL/GenBank/DDBJ databases">
        <authorList>
            <person name="Chiriac C."/>
            <person name="Salcher M."/>
            <person name="Ghai R."/>
            <person name="Kavagutti S V."/>
        </authorList>
    </citation>
    <scope>NUCLEOTIDE SEQUENCE</scope>
</reference>
<dbReference type="PANTHER" id="PTHR39428:SF3">
    <property type="entry name" value="DEAZAFLAVIN-DEPENDENT NITROREDUCTASE"/>
    <property type="match status" value="1"/>
</dbReference>
<dbReference type="GO" id="GO:0016491">
    <property type="term" value="F:oxidoreductase activity"/>
    <property type="evidence" value="ECO:0007669"/>
    <property type="project" value="InterPro"/>
</dbReference>
<dbReference type="GO" id="GO:0005886">
    <property type="term" value="C:plasma membrane"/>
    <property type="evidence" value="ECO:0007669"/>
    <property type="project" value="TreeGrafter"/>
</dbReference>
<dbReference type="PANTHER" id="PTHR39428">
    <property type="entry name" value="F420H(2)-DEPENDENT QUINONE REDUCTASE RV1261C"/>
    <property type="match status" value="1"/>
</dbReference>
<dbReference type="EMBL" id="CAEZWB010000006">
    <property type="protein sequence ID" value="CAB4639803.1"/>
    <property type="molecule type" value="Genomic_DNA"/>
</dbReference>
<dbReference type="GO" id="GO:0070967">
    <property type="term" value="F:coenzyme F420 binding"/>
    <property type="evidence" value="ECO:0007669"/>
    <property type="project" value="TreeGrafter"/>
</dbReference>
<name>A0A6J6JUZ9_9ZZZZ</name>
<dbReference type="AlphaFoldDB" id="A0A6J6JUZ9"/>
<dbReference type="InterPro" id="IPR012349">
    <property type="entry name" value="Split_barrel_FMN-bd"/>
</dbReference>
<dbReference type="Pfam" id="PF04075">
    <property type="entry name" value="F420H2_quin_red"/>
    <property type="match status" value="1"/>
</dbReference>
<dbReference type="NCBIfam" id="TIGR00026">
    <property type="entry name" value="hi_GC_TIGR00026"/>
    <property type="match status" value="1"/>
</dbReference>
<comment type="catalytic activity">
    <reaction evidence="2">
        <text>oxidized coenzyme F420-(gamma-L-Glu)(n) + a quinol + H(+) = reduced coenzyme F420-(gamma-L-Glu)(n) + a quinone</text>
        <dbReference type="Rhea" id="RHEA:39663"/>
        <dbReference type="Rhea" id="RHEA-COMP:12939"/>
        <dbReference type="Rhea" id="RHEA-COMP:14378"/>
        <dbReference type="ChEBI" id="CHEBI:15378"/>
        <dbReference type="ChEBI" id="CHEBI:24646"/>
        <dbReference type="ChEBI" id="CHEBI:132124"/>
        <dbReference type="ChEBI" id="CHEBI:133980"/>
        <dbReference type="ChEBI" id="CHEBI:139511"/>
    </reaction>
</comment>
<evidence type="ECO:0000256" key="2">
    <source>
        <dbReference type="ARBA" id="ARBA00049106"/>
    </source>
</evidence>